<evidence type="ECO:0000256" key="11">
    <source>
        <dbReference type="ARBA" id="ARBA00042858"/>
    </source>
</evidence>
<dbReference type="Gene3D" id="3.30.200.20">
    <property type="entry name" value="Phosphorylase Kinase, domain 1"/>
    <property type="match status" value="1"/>
</dbReference>
<dbReference type="GO" id="GO:0004693">
    <property type="term" value="F:cyclin-dependent protein serine/threonine kinase activity"/>
    <property type="evidence" value="ECO:0007669"/>
    <property type="project" value="UniProtKB-EC"/>
</dbReference>
<dbReference type="InterPro" id="IPR017441">
    <property type="entry name" value="Protein_kinase_ATP_BS"/>
</dbReference>
<dbReference type="GO" id="GO:0010468">
    <property type="term" value="P:regulation of gene expression"/>
    <property type="evidence" value="ECO:0007669"/>
    <property type="project" value="TreeGrafter"/>
</dbReference>
<feature type="region of interest" description="Disordered" evidence="16">
    <location>
        <begin position="3570"/>
        <end position="3603"/>
    </location>
</feature>
<dbReference type="GO" id="GO:0030332">
    <property type="term" value="F:cyclin binding"/>
    <property type="evidence" value="ECO:0007669"/>
    <property type="project" value="TreeGrafter"/>
</dbReference>
<dbReference type="PANTHER" id="PTHR24056:SF254">
    <property type="entry name" value="CYCLIN-DEPENDENT KINASE 2"/>
    <property type="match status" value="1"/>
</dbReference>
<evidence type="ECO:0000256" key="13">
    <source>
        <dbReference type="ARBA" id="ARBA00048367"/>
    </source>
</evidence>
<comment type="similarity">
    <text evidence="1">Belongs to the protein kinase superfamily. CMGC Ser/Thr protein kinase family. CDC2/CDKX subfamily.</text>
</comment>
<dbReference type="OrthoDB" id="426056at2759"/>
<feature type="compositionally biased region" description="Gly residues" evidence="16">
    <location>
        <begin position="2637"/>
        <end position="2649"/>
    </location>
</feature>
<dbReference type="GO" id="GO:0000082">
    <property type="term" value="P:G1/S transition of mitotic cell cycle"/>
    <property type="evidence" value="ECO:0007669"/>
    <property type="project" value="TreeGrafter"/>
</dbReference>
<feature type="compositionally biased region" description="Basic and acidic residues" evidence="16">
    <location>
        <begin position="2510"/>
        <end position="2520"/>
    </location>
</feature>
<feature type="compositionally biased region" description="Acidic residues" evidence="16">
    <location>
        <begin position="1384"/>
        <end position="1405"/>
    </location>
</feature>
<evidence type="ECO:0000256" key="4">
    <source>
        <dbReference type="ARBA" id="ARBA00022679"/>
    </source>
</evidence>
<dbReference type="PANTHER" id="PTHR24056">
    <property type="entry name" value="CELL DIVISION PROTEIN KINASE"/>
    <property type="match status" value="1"/>
</dbReference>
<dbReference type="EMBL" id="LSRX01000097">
    <property type="protein sequence ID" value="OLQ09431.1"/>
    <property type="molecule type" value="Genomic_DNA"/>
</dbReference>
<dbReference type="InterPro" id="IPR013103">
    <property type="entry name" value="RVT_2"/>
</dbReference>
<feature type="repeat" description="ANK" evidence="14">
    <location>
        <begin position="311"/>
        <end position="343"/>
    </location>
</feature>
<feature type="repeat" description="ANK" evidence="14">
    <location>
        <begin position="174"/>
        <end position="206"/>
    </location>
</feature>
<dbReference type="InterPro" id="IPR036770">
    <property type="entry name" value="Ankyrin_rpt-contain_sf"/>
</dbReference>
<dbReference type="GO" id="GO:0015074">
    <property type="term" value="P:DNA integration"/>
    <property type="evidence" value="ECO:0007669"/>
    <property type="project" value="InterPro"/>
</dbReference>
<evidence type="ECO:0000256" key="1">
    <source>
        <dbReference type="ARBA" id="ARBA00006485"/>
    </source>
</evidence>
<evidence type="ECO:0000256" key="2">
    <source>
        <dbReference type="ARBA" id="ARBA00012425"/>
    </source>
</evidence>
<keyword evidence="3" id="KW-0723">Serine/threonine-protein kinase</keyword>
<evidence type="ECO:0000256" key="14">
    <source>
        <dbReference type="PROSITE-ProRule" id="PRU00023"/>
    </source>
</evidence>
<dbReference type="FunFam" id="1.10.510.10:FF:000611">
    <property type="entry name" value="CMGC family protein kinase"/>
    <property type="match status" value="1"/>
</dbReference>
<dbReference type="GO" id="GO:0005524">
    <property type="term" value="F:ATP binding"/>
    <property type="evidence" value="ECO:0007669"/>
    <property type="project" value="UniProtKB-UniRule"/>
</dbReference>
<feature type="region of interest" description="Disordered" evidence="16">
    <location>
        <begin position="1096"/>
        <end position="1115"/>
    </location>
</feature>
<feature type="region of interest" description="Disordered" evidence="16">
    <location>
        <begin position="1365"/>
        <end position="1473"/>
    </location>
</feature>
<reference evidence="19 20" key="1">
    <citation type="submission" date="2016-02" db="EMBL/GenBank/DDBJ databases">
        <title>Genome analysis of coral dinoflagellate symbionts highlights evolutionary adaptations to a symbiotic lifestyle.</title>
        <authorList>
            <person name="Aranda M."/>
            <person name="Li Y."/>
            <person name="Liew Y.J."/>
            <person name="Baumgarten S."/>
            <person name="Simakov O."/>
            <person name="Wilson M."/>
            <person name="Piel J."/>
            <person name="Ashoor H."/>
            <person name="Bougouffa S."/>
            <person name="Bajic V.B."/>
            <person name="Ryu T."/>
            <person name="Ravasi T."/>
            <person name="Bayer T."/>
            <person name="Micklem G."/>
            <person name="Kim H."/>
            <person name="Bhak J."/>
            <person name="Lajeunesse T.C."/>
            <person name="Voolstra C.R."/>
        </authorList>
    </citation>
    <scope>NUCLEOTIDE SEQUENCE [LARGE SCALE GENOMIC DNA]</scope>
    <source>
        <strain evidence="19 20">CCMP2467</strain>
    </source>
</reference>
<feature type="domain" description="Protein kinase" evidence="17">
    <location>
        <begin position="394"/>
        <end position="682"/>
    </location>
</feature>
<dbReference type="GO" id="GO:0010389">
    <property type="term" value="P:regulation of G2/M transition of mitotic cell cycle"/>
    <property type="evidence" value="ECO:0007669"/>
    <property type="project" value="TreeGrafter"/>
</dbReference>
<dbReference type="InterPro" id="IPR001584">
    <property type="entry name" value="Integrase_cat-core"/>
</dbReference>
<dbReference type="InterPro" id="IPR002110">
    <property type="entry name" value="Ankyrin_rpt"/>
</dbReference>
<evidence type="ECO:0000256" key="7">
    <source>
        <dbReference type="ARBA" id="ARBA00022840"/>
    </source>
</evidence>
<dbReference type="GO" id="GO:0005634">
    <property type="term" value="C:nucleus"/>
    <property type="evidence" value="ECO:0007669"/>
    <property type="project" value="TreeGrafter"/>
</dbReference>
<evidence type="ECO:0000256" key="3">
    <source>
        <dbReference type="ARBA" id="ARBA00022527"/>
    </source>
</evidence>
<dbReference type="SMART" id="SM00248">
    <property type="entry name" value="ANK"/>
    <property type="match status" value="7"/>
</dbReference>
<evidence type="ECO:0000259" key="17">
    <source>
        <dbReference type="PROSITE" id="PS50011"/>
    </source>
</evidence>
<gene>
    <name evidence="19" type="primary">CDC2</name>
    <name evidence="19" type="ORF">AK812_SmicGene6957</name>
</gene>
<dbReference type="InterPro" id="IPR021109">
    <property type="entry name" value="Peptidase_aspartic_dom_sf"/>
</dbReference>
<feature type="compositionally biased region" description="Low complexity" evidence="16">
    <location>
        <begin position="1420"/>
        <end position="1452"/>
    </location>
</feature>
<dbReference type="InterPro" id="IPR050108">
    <property type="entry name" value="CDK"/>
</dbReference>
<dbReference type="CDD" id="cd07829">
    <property type="entry name" value="STKc_CDK_like"/>
    <property type="match status" value="1"/>
</dbReference>
<feature type="compositionally biased region" description="Acidic residues" evidence="16">
    <location>
        <begin position="1365"/>
        <end position="1376"/>
    </location>
</feature>
<feature type="compositionally biased region" description="Gly residues" evidence="16">
    <location>
        <begin position="1768"/>
        <end position="1779"/>
    </location>
</feature>
<evidence type="ECO:0000256" key="16">
    <source>
        <dbReference type="SAM" id="MobiDB-lite"/>
    </source>
</evidence>
<dbReference type="PROSITE" id="PS50297">
    <property type="entry name" value="ANK_REP_REGION"/>
    <property type="match status" value="6"/>
</dbReference>
<name>A0A1Q9EPX1_SYMMI</name>
<feature type="repeat" description="ANK" evidence="14">
    <location>
        <begin position="245"/>
        <end position="277"/>
    </location>
</feature>
<feature type="compositionally biased region" description="Basic and acidic residues" evidence="16">
    <location>
        <begin position="2672"/>
        <end position="2684"/>
    </location>
</feature>
<dbReference type="Pfam" id="PF12796">
    <property type="entry name" value="Ank_2"/>
    <property type="match status" value="2"/>
</dbReference>
<dbReference type="Proteomes" id="UP000186817">
    <property type="component" value="Unassembled WGS sequence"/>
</dbReference>
<dbReference type="InterPro" id="IPR008271">
    <property type="entry name" value="Ser/Thr_kinase_AS"/>
</dbReference>
<evidence type="ECO:0000256" key="15">
    <source>
        <dbReference type="PROSITE-ProRule" id="PRU10141"/>
    </source>
</evidence>
<evidence type="ECO:0000259" key="18">
    <source>
        <dbReference type="PROSITE" id="PS50994"/>
    </source>
</evidence>
<dbReference type="SMART" id="SM00220">
    <property type="entry name" value="S_TKc"/>
    <property type="match status" value="1"/>
</dbReference>
<protein>
    <recommendedName>
        <fullName evidence="9">Cyclin-dependent kinase 2 homolog</fullName>
        <ecNumber evidence="2">2.7.11.22</ecNumber>
    </recommendedName>
    <alternativeName>
        <fullName evidence="10">Cell division control protein 2 homolog</fullName>
    </alternativeName>
    <alternativeName>
        <fullName evidence="11">cdc2-related kinase 2</fullName>
    </alternativeName>
</protein>
<dbReference type="GO" id="GO:0051301">
    <property type="term" value="P:cell division"/>
    <property type="evidence" value="ECO:0007669"/>
    <property type="project" value="UniProtKB-KW"/>
</dbReference>
<feature type="region of interest" description="Disordered" evidence="16">
    <location>
        <begin position="2452"/>
        <end position="2542"/>
    </location>
</feature>
<dbReference type="SUPFAM" id="SSF53098">
    <property type="entry name" value="Ribonuclease H-like"/>
    <property type="match status" value="1"/>
</dbReference>
<evidence type="ECO:0000256" key="5">
    <source>
        <dbReference type="ARBA" id="ARBA00022741"/>
    </source>
</evidence>
<dbReference type="Gene3D" id="1.10.510.10">
    <property type="entry name" value="Transferase(Phosphotransferase) domain 1"/>
    <property type="match status" value="1"/>
</dbReference>
<keyword evidence="20" id="KW-1185">Reference proteome</keyword>
<evidence type="ECO:0000256" key="10">
    <source>
        <dbReference type="ARBA" id="ARBA00041902"/>
    </source>
</evidence>
<dbReference type="SUPFAM" id="SSF48403">
    <property type="entry name" value="Ankyrin repeat"/>
    <property type="match status" value="1"/>
</dbReference>
<dbReference type="InterPro" id="IPR011009">
    <property type="entry name" value="Kinase-like_dom_sf"/>
</dbReference>
<dbReference type="GO" id="GO:0003676">
    <property type="term" value="F:nucleic acid binding"/>
    <property type="evidence" value="ECO:0007669"/>
    <property type="project" value="InterPro"/>
</dbReference>
<feature type="compositionally biased region" description="Low complexity" evidence="16">
    <location>
        <begin position="2496"/>
        <end position="2509"/>
    </location>
</feature>
<comment type="subunit">
    <text evidence="8">May form a complex composed of at least the catalytic subunit CRK2 and a cyclin.</text>
</comment>
<proteinExistence type="inferred from homology"/>
<dbReference type="SUPFAM" id="SSF56112">
    <property type="entry name" value="Protein kinase-like (PK-like)"/>
    <property type="match status" value="1"/>
</dbReference>
<dbReference type="EC" id="2.7.11.22" evidence="2"/>
<feature type="compositionally biased region" description="Acidic residues" evidence="16">
    <location>
        <begin position="3513"/>
        <end position="3525"/>
    </location>
</feature>
<evidence type="ECO:0000256" key="6">
    <source>
        <dbReference type="ARBA" id="ARBA00022777"/>
    </source>
</evidence>
<evidence type="ECO:0000313" key="19">
    <source>
        <dbReference type="EMBL" id="OLQ09431.1"/>
    </source>
</evidence>
<feature type="compositionally biased region" description="Basic and acidic residues" evidence="16">
    <location>
        <begin position="2484"/>
        <end position="2494"/>
    </location>
</feature>
<dbReference type="Gene3D" id="3.30.420.10">
    <property type="entry name" value="Ribonuclease H-like superfamily/Ribonuclease H"/>
    <property type="match status" value="1"/>
</dbReference>
<evidence type="ECO:0000256" key="9">
    <source>
        <dbReference type="ARBA" id="ARBA00039612"/>
    </source>
</evidence>
<keyword evidence="6" id="KW-0418">Kinase</keyword>
<evidence type="ECO:0000256" key="12">
    <source>
        <dbReference type="ARBA" id="ARBA00047811"/>
    </source>
</evidence>
<dbReference type="PROSITE" id="PS50994">
    <property type="entry name" value="INTEGRASE"/>
    <property type="match status" value="1"/>
</dbReference>
<feature type="repeat" description="ANK" evidence="14">
    <location>
        <begin position="110"/>
        <end position="142"/>
    </location>
</feature>
<organism evidence="19 20">
    <name type="scientific">Symbiodinium microadriaticum</name>
    <name type="common">Dinoflagellate</name>
    <name type="synonym">Zooxanthella microadriatica</name>
    <dbReference type="NCBI Taxonomy" id="2951"/>
    <lineage>
        <taxon>Eukaryota</taxon>
        <taxon>Sar</taxon>
        <taxon>Alveolata</taxon>
        <taxon>Dinophyceae</taxon>
        <taxon>Suessiales</taxon>
        <taxon>Symbiodiniaceae</taxon>
        <taxon>Symbiodinium</taxon>
    </lineage>
</organism>
<feature type="region of interest" description="Disordered" evidence="16">
    <location>
        <begin position="2373"/>
        <end position="2394"/>
    </location>
</feature>
<dbReference type="GO" id="GO:0005737">
    <property type="term" value="C:cytoplasm"/>
    <property type="evidence" value="ECO:0007669"/>
    <property type="project" value="TreeGrafter"/>
</dbReference>
<feature type="region of interest" description="Disordered" evidence="16">
    <location>
        <begin position="2631"/>
        <end position="2650"/>
    </location>
</feature>
<comment type="caution">
    <text evidence="19">The sequence shown here is derived from an EMBL/GenBank/DDBJ whole genome shotgun (WGS) entry which is preliminary data.</text>
</comment>
<feature type="repeat" description="ANK" evidence="14">
    <location>
        <begin position="142"/>
        <end position="168"/>
    </location>
</feature>
<keyword evidence="7 15" id="KW-0067">ATP-binding</keyword>
<keyword evidence="19" id="KW-0132">Cell division</keyword>
<accession>A0A1Q9EPX1</accession>
<dbReference type="Gene3D" id="2.40.70.10">
    <property type="entry name" value="Acid Proteases"/>
    <property type="match status" value="1"/>
</dbReference>
<dbReference type="PROSITE" id="PS50088">
    <property type="entry name" value="ANK_REPEAT"/>
    <property type="match status" value="6"/>
</dbReference>
<keyword evidence="5 15" id="KW-0547">Nucleotide-binding</keyword>
<dbReference type="GO" id="GO:0007165">
    <property type="term" value="P:signal transduction"/>
    <property type="evidence" value="ECO:0007669"/>
    <property type="project" value="TreeGrafter"/>
</dbReference>
<dbReference type="Gene3D" id="1.25.40.20">
    <property type="entry name" value="Ankyrin repeat-containing domain"/>
    <property type="match status" value="2"/>
</dbReference>
<feature type="region of interest" description="Disordered" evidence="16">
    <location>
        <begin position="2672"/>
        <end position="2694"/>
    </location>
</feature>
<feature type="region of interest" description="Disordered" evidence="16">
    <location>
        <begin position="365"/>
        <end position="387"/>
    </location>
</feature>
<dbReference type="GO" id="GO:0000307">
    <property type="term" value="C:cyclin-dependent protein kinase holoenzyme complex"/>
    <property type="evidence" value="ECO:0007669"/>
    <property type="project" value="TreeGrafter"/>
</dbReference>
<keyword evidence="4" id="KW-0808">Transferase</keyword>
<feature type="compositionally biased region" description="Low complexity" evidence="16">
    <location>
        <begin position="3541"/>
        <end position="3557"/>
    </location>
</feature>
<dbReference type="PROSITE" id="PS00108">
    <property type="entry name" value="PROTEIN_KINASE_ST"/>
    <property type="match status" value="1"/>
</dbReference>
<feature type="region of interest" description="Disordered" evidence="16">
    <location>
        <begin position="1648"/>
        <end position="1667"/>
    </location>
</feature>
<dbReference type="InterPro" id="IPR036397">
    <property type="entry name" value="RNaseH_sf"/>
</dbReference>
<feature type="binding site" evidence="15">
    <location>
        <position position="424"/>
    </location>
    <ligand>
        <name>ATP</name>
        <dbReference type="ChEBI" id="CHEBI:30616"/>
    </ligand>
</feature>
<keyword evidence="14" id="KW-0040">ANK repeat</keyword>
<evidence type="ECO:0000313" key="20">
    <source>
        <dbReference type="Proteomes" id="UP000186817"/>
    </source>
</evidence>
<dbReference type="Pfam" id="PF07727">
    <property type="entry name" value="RVT_2"/>
    <property type="match status" value="1"/>
</dbReference>
<dbReference type="PROSITE" id="PS50011">
    <property type="entry name" value="PROTEIN_KINASE_DOM"/>
    <property type="match status" value="1"/>
</dbReference>
<dbReference type="PROSITE" id="PS00107">
    <property type="entry name" value="PROTEIN_KINASE_ATP"/>
    <property type="match status" value="1"/>
</dbReference>
<feature type="region of interest" description="Disordered" evidence="16">
    <location>
        <begin position="3470"/>
        <end position="3557"/>
    </location>
</feature>
<keyword evidence="19" id="KW-0131">Cell cycle</keyword>
<comment type="catalytic activity">
    <reaction evidence="13">
        <text>L-seryl-[protein] + ATP = O-phospho-L-seryl-[protein] + ADP + H(+)</text>
        <dbReference type="Rhea" id="RHEA:17989"/>
        <dbReference type="Rhea" id="RHEA-COMP:9863"/>
        <dbReference type="Rhea" id="RHEA-COMP:11604"/>
        <dbReference type="ChEBI" id="CHEBI:15378"/>
        <dbReference type="ChEBI" id="CHEBI:29999"/>
        <dbReference type="ChEBI" id="CHEBI:30616"/>
        <dbReference type="ChEBI" id="CHEBI:83421"/>
        <dbReference type="ChEBI" id="CHEBI:456216"/>
        <dbReference type="EC" id="2.7.11.22"/>
    </reaction>
</comment>
<sequence length="4218" mass="465799">MLHVWRISGDELAVFPPEQLSSVRALKRRLEPLCGLPRFRQRLHQNGSDLEDDAELSAPSHLQLVLLPFAGTSQEQAKELRAASASGSGLKVEGILQRPQDPNLVDEGGDASSPLFAASQRGHLEVVQKLLEAKADLRRREDSDTPLHAASADGHLEVVSALLEARAESKSNPLRLTPLHLASASGHVEVARLLLQRMAREGGRDPKQHLQGLLPLLPMASAYGHTAIIRLLLEAKADKDLSDPLGLTPLCAAAQFGHVDAVRALLEAGADRDHGSHRGLTPLQVASAQGHVAIVKLLLQARACSEKRDSRGLTALWVASQKGHGDVVRMLLDAGATDQANNLGQSMSEPSVAVGSSIFRRPAGSKALEEAMSSEGPRPEVAPEETSPDVAERYIMMDRLGEGTYGTVYRAETRAPPHQEVAIKRIRVLHEDGVPAVALREIALLKTLNHENVIKLLDVCNSWSSIYLVFECLDMDLRAYLKRFGKLEGQALRKCSSQCFRGIEFCHSNRVLHRDLKPQNVLVKLRWPQAPRLVLADFGLARALNVPLKVYTHEVVTLWYRPPEILLGQERYGPPTDVWSLGCVMAEMAMAQALFTGDSEIDTIFKIFRILGTPTEEVWPGVTRLVDFKETFPKWRGTGLVDLCARACPTLGEDGLDLLRQCLRFAPAERPSAFRALAHPYLRGVETELIAEAAVDANAAERAPMTPGLTDVVHTARLGTPCWCGGHGTLRPGGGWTLGLLALGALQLALSHTLGQTEDVVDAAYMRRLDCGDSKNWTAFRHLLVSKMEAGRVLGQDFELQEAAEGLLAYADARGGEVQEDLGKEFFAKLGSRPYSASVGLSAMQGGAQEEPDLFPGLPGLTGHWGIGNPVDISEVTPCSQCRIPSDKRYSVMVTSPSLCSRDPAWLTHAQGLRALGLRSLHGQMTAAPSLLYPAVGGCVHPPVPLEKSQAARMGWRRRVGKLRAQNTFAADNDVALPFSRGAAEHRRSADDRLEDHEVLDSMWDGGQALFYRPRAWCGSSGMQLKRPGTLANAMGAGASTELSARLGAASSEDVRELLAALPPAEGQKVAEAIQAYTFPAGKYYCDRDMRRSYVSSDEPKAAGDEDEIPPSWGWPKEPYDPEALRLYVLEATKPTQQESWDEALAARSIDGKKEEGTGEAKKDRGIDPHAYEKGKWYRFLNYKGDCYVYVHNHTRDITATRPENFAELTEEEKALIKKLGTYIKEVPVEIERGAAAALASVVIVVVIVWGFASTLPVRRVNAGALEECRRAMVWSMLGTTLCIYCGDILPDFQEKICSKEQRMRYVKVSGEQFEGDARVGRSGHVLNLNLQVRYKDTFPLSLFMYGGMENELVRERLFRDDAPEVTDTEDPDEEQPAGGADGFLDEFLGDGDGPEGEEGEEGDYEAQPVDALHEPRTPGRPGKTGPRSSGSHSSSSRAAPSPLKSSPAVSSEANKAQRRPRGNLPTAPVFDGDKKKDPKCFRKYVLKVDSYVEIAKNIIDENEIGLRLHAALDGDAADYLEDIPAKTFGTKEGWKVLLRVLKEKFDERRMHKVGSAMKGFFRLDVAGKNMTMVEVADAMDKAARRCKEAGLVIPDEVMVYFLFEHTNSSLERQANVLLRTSGEYSWKKVKQAIELLYPTVQVRSGRDQGREGYRDQRAGGRARGAHETRWEYDPEWRLPASGATEEQVANWLLDHDPAEMIAEQDMDELPEDLARNLHSVMATHRENRQKLARAVQARGFYVSGGKGKKGSKGGGGKGTGKGKGKGGGKSSKGGGKARGGMSLDELKAVTVCGDCGQKGHWRGDAACSAKKVNEVARHDAEDEEDDGGADGLDDWYGYGEEGDDEQWMAERYGYVVARAVQAATRTTTSPPASSVTRPASTSTASLEVLKNEAARIARGVNKVRAKAGKQEEVAISAVEEALRSDDFLASAAVTRRIKETHRPTMSRSSAPEAVENAMRFFGIAPVTSDGGLRDFLQDGGDNKGETIDLDKLRRSFPARRAHWMPGSSRSVLSNRRAPAEVETGKDYLTIDTACENTVVGQRLLERLLRRWQDDFGLAPKVDEENEFYCFGPGEPKRSTRRVHLPVGLGGRALVISTSVIDDRDLHEIPFLAGQDFLTFSEAVIDMGKRLVTFPALGGVTVPALLDATGHLVLELDNFPEGGWPAGLSPNASAYAGMIFQGTARTGCRDVSQGQHLTEPEPLAHQEKYTDLSEISERISQQLTHKYEPNLDDLNSDLQPFECMLPVDHWQFCVDSGMHVRYHLRPRTSLFELTEVADGPEARWLRGERVTIIHGVSEPLWDLWGTGARSQHLPVSWTGMTIFLNADGVWPRDLPVARPSSAVPVKDPNGAFFSVSPASLLPLETNKKVLQFDVGSRSHKDPEIPATRRTGDFQMPSQFLAERPQEKDQHASAAPAEQEVPGTLVMAAVRDQGAHAVRPDQPHGGLHQLRAEHALSSPGTDSLRRGPSRGGDRAPAVCGTYEQEAAKQEARESELPGEPLLLRPPGGREPQAREQAREVSRLPVVRNGVQGNGGRLSGANLRGQGADLLGARQAQQTGRQGDGSSGNQGAKADFNRHGVLGKLVRLLFVLGSGLYSAGIQRLPADELADISSTVFGTSGGSSLFDLSGARAPADHGQGAGTGTGDGMGHGVDIQHRGLRKLRTGQRRRMAHRAREALESSRAQKEMVGQRAAQRQRRLHRRHHDLLELYLDEAWLTHRATSRWGLRAVEPVSLIPGHGPDLRLPSVRRWLLERLEVWDPGLVYISYPCLRWASSSRPVAQHEVDDNIVEATLREHEFEFFAFCEAVARSQSRRGGHVVVCTPLPLEKWPQGHIRNDYREVLFPLGKAGGSGKGGRNRGTQQLVRHLVSDPSFADYLYLLDNDCGDEAGFEDALCRAYWDLFVAGSFGATLDYDIETRPLSGPRQVHFVRANEDEDKWKPLLEQAMEILGRKVQHNMFLDPETDLYKKIVELVPWEIHNVQIAYLPKAKRVRPGLERDHRLSVVLHNDDTIVIEQEELPNVQAPRERFVLPARVGIFVLGRAPGEPGAAVPAAQHGVQRLPPEPGETAKDPELEVMQEIGLVRDDYSDEVWFVGPPLTATQKKLAPFVVKAHRNLGHPRAEDLTRALAQNAKVQPEAVTLSRRLRCATCERTKRPLPPRPASFKVLGSFNDRVCLDLLHLRDAKDQPHWFLHVLEPNGSFNVFYPINSRDPAHVLEVFTNIWMSWAGPPARAWLDKDGAFEADFLERLQALGTEVDNPAAEAHWQAGEVESFNRAFKYVAAKLIDEKQLAGPLEMKLLAAEVGQCMNEKVRTSGCSAYQWVFGKNPRVPCDLLSPDGKLEALQGLDHDSELRLRAWIRAQADSKLAEFRVNEALRTAVLRMPRPPRHHYEPGDLVAFWRNAKNRKGKRIPPGWFRATVVGPHKGDASQSNFWVTSGGRCVLVSKEQMRPAFGTELWRVQERDLEDILQLPPDQYYDETGDGPDAAEATAEQPGEVMPMYDPDEVAEYEPSPLEEGSEQSQDEEVAEAEGAPAAPSRDGSDRTQPSPTAAPMASTAAPGTPVAQLFADQSWRQAPESAGDAGWRRQLDDDGAAQEPESKKQRLEEDEAVAAALEAHRRSGPYLPLTFEEKFANPRDAFAESAFFSGAWVTRKDQKALEKEIPRHLIPEEQQHLYEEARQKEWNTWKKFEAVKALDLSASRWVEQHVDRSRILSTRFCYRNKNAAYPWMEVKAKARLVCRGDQDPDLLTLRRDAPTLTRVGLMIILQIAASFADFFLFNSDITGAFLQGSQELSNRKEHLFLRQPAEGLPGLVRGQVLLVVRGIFGLANSPRLFWRHLRDTLLQLGFVQSCLDKALFMYYRAGQLVLILGTHVDDLLGTGRPGVADEVLDKVKQEFDFGAWADSRTDAVLEYGGKQIKKANGKVELSQEKFIKALVIEPIPRWRSMTPNAELLSKELTELRSGGSCLHWLTGQTRPDLAAATSLAMSGKPTVSHLQEVNRLLKDVKASEDWKLTFAPVQLHSARIVAYTDASWANHEDLRSQAGYLVFVAGQNVFTVEGDDASLVEWRSHRIQRRCRSTLAAETMSMDAGFDAAIFVRELLAEALLESYKPTQSGRLPEWFLTPHVVTDCRSLYDLVTKDGPLGATQEKRLTLDIGAIRESAEELDRDCENLKETFRWADSASQLADHLTKKKPSWQLRDALGLNRLSLKKLEPAEPKSNP</sequence>
<feature type="repeat" description="ANK" evidence="14">
    <location>
        <begin position="278"/>
        <end position="310"/>
    </location>
</feature>
<comment type="catalytic activity">
    <reaction evidence="12">
        <text>L-threonyl-[protein] + ATP = O-phospho-L-threonyl-[protein] + ADP + H(+)</text>
        <dbReference type="Rhea" id="RHEA:46608"/>
        <dbReference type="Rhea" id="RHEA-COMP:11060"/>
        <dbReference type="Rhea" id="RHEA-COMP:11605"/>
        <dbReference type="ChEBI" id="CHEBI:15378"/>
        <dbReference type="ChEBI" id="CHEBI:30013"/>
        <dbReference type="ChEBI" id="CHEBI:30616"/>
        <dbReference type="ChEBI" id="CHEBI:61977"/>
        <dbReference type="ChEBI" id="CHEBI:456216"/>
        <dbReference type="EC" id="2.7.11.22"/>
    </reaction>
</comment>
<feature type="region of interest" description="Disordered" evidence="16">
    <location>
        <begin position="1743"/>
        <end position="1781"/>
    </location>
</feature>
<dbReference type="Pfam" id="PF00069">
    <property type="entry name" value="Pkinase"/>
    <property type="match status" value="1"/>
</dbReference>
<dbReference type="InterPro" id="IPR000719">
    <property type="entry name" value="Prot_kinase_dom"/>
</dbReference>
<feature type="domain" description="Integrase catalytic" evidence="18">
    <location>
        <begin position="3155"/>
        <end position="3336"/>
    </location>
</feature>
<dbReference type="InterPro" id="IPR012337">
    <property type="entry name" value="RNaseH-like_sf"/>
</dbReference>
<evidence type="ECO:0000256" key="8">
    <source>
        <dbReference type="ARBA" id="ARBA00038543"/>
    </source>
</evidence>